<dbReference type="Proteomes" id="UP000231553">
    <property type="component" value="Unassembled WGS sequence"/>
</dbReference>
<dbReference type="Gene3D" id="1.10.287.950">
    <property type="entry name" value="Methyl-accepting chemotaxis protein"/>
    <property type="match status" value="1"/>
</dbReference>
<dbReference type="PANTHER" id="PTHR43531">
    <property type="entry name" value="PROTEIN ICFG"/>
    <property type="match status" value="1"/>
</dbReference>
<dbReference type="GO" id="GO:0006935">
    <property type="term" value="P:chemotaxis"/>
    <property type="evidence" value="ECO:0007669"/>
    <property type="project" value="UniProtKB-KW"/>
</dbReference>
<dbReference type="PROSITE" id="PS50111">
    <property type="entry name" value="CHEMOTAXIS_TRANSDUC_2"/>
    <property type="match status" value="1"/>
</dbReference>
<evidence type="ECO:0000256" key="2">
    <source>
        <dbReference type="ARBA" id="ARBA00029447"/>
    </source>
</evidence>
<protein>
    <submittedName>
        <fullName evidence="5">Chemotaxis protein</fullName>
    </submittedName>
</protein>
<evidence type="ECO:0000259" key="4">
    <source>
        <dbReference type="PROSITE" id="PS50111"/>
    </source>
</evidence>
<organism evidence="5 6">
    <name type="scientific">Pseudooceanicola lipolyticus</name>
    <dbReference type="NCBI Taxonomy" id="2029104"/>
    <lineage>
        <taxon>Bacteria</taxon>
        <taxon>Pseudomonadati</taxon>
        <taxon>Pseudomonadota</taxon>
        <taxon>Alphaproteobacteria</taxon>
        <taxon>Rhodobacterales</taxon>
        <taxon>Paracoccaceae</taxon>
        <taxon>Pseudooceanicola</taxon>
    </lineage>
</organism>
<evidence type="ECO:0000256" key="3">
    <source>
        <dbReference type="PROSITE-ProRule" id="PRU00284"/>
    </source>
</evidence>
<gene>
    <name evidence="5" type="ORF">CVM52_26370</name>
</gene>
<dbReference type="InterPro" id="IPR004089">
    <property type="entry name" value="MCPsignal_dom"/>
</dbReference>
<evidence type="ECO:0000313" key="5">
    <source>
        <dbReference type="EMBL" id="PJE27270.1"/>
    </source>
</evidence>
<reference evidence="5 6" key="1">
    <citation type="journal article" date="2018" name="Int. J. Syst. Evol. Microbiol.">
        <title>Pseudooceanicola lipolyticus sp. nov., a marine alphaproteobacterium, reclassification of Oceanicola flagellatus as Pseudooceanicola flagellatus comb. nov. and emended description of the genus Pseudooceanicola.</title>
        <authorList>
            <person name="Huang M.-M."/>
            <person name="Guo L.-L."/>
            <person name="Wu Y.-H."/>
            <person name="Lai Q.-L."/>
            <person name="Shao Z.-Z."/>
            <person name="Wang C.-S."/>
            <person name="Wu M."/>
            <person name="Xu X.-W."/>
        </authorList>
    </citation>
    <scope>NUCLEOTIDE SEQUENCE [LARGE SCALE GENOMIC DNA]</scope>
    <source>
        <strain evidence="5 6">157</strain>
    </source>
</reference>
<dbReference type="EMBL" id="PGTB01000423">
    <property type="protein sequence ID" value="PJE27270.1"/>
    <property type="molecule type" value="Genomic_DNA"/>
</dbReference>
<proteinExistence type="inferred from homology"/>
<dbReference type="InterPro" id="IPR051310">
    <property type="entry name" value="MCP_chemotaxis"/>
</dbReference>
<dbReference type="SMART" id="SM00283">
    <property type="entry name" value="MA"/>
    <property type="match status" value="1"/>
</dbReference>
<name>A0A2M8ISZ4_9RHOB</name>
<dbReference type="AlphaFoldDB" id="A0A2M8ISZ4"/>
<dbReference type="Pfam" id="PF00015">
    <property type="entry name" value="MCPsignal"/>
    <property type="match status" value="1"/>
</dbReference>
<comment type="similarity">
    <text evidence="2">Belongs to the methyl-accepting chemotaxis (MCP) protein family.</text>
</comment>
<accession>A0A2M8ISZ4</accession>
<keyword evidence="3" id="KW-0807">Transducer</keyword>
<dbReference type="GO" id="GO:0007165">
    <property type="term" value="P:signal transduction"/>
    <property type="evidence" value="ECO:0007669"/>
    <property type="project" value="UniProtKB-KW"/>
</dbReference>
<evidence type="ECO:0000313" key="6">
    <source>
        <dbReference type="Proteomes" id="UP000231553"/>
    </source>
</evidence>
<keyword evidence="1" id="KW-0145">Chemotaxis</keyword>
<feature type="domain" description="Methyl-accepting transducer" evidence="4">
    <location>
        <begin position="1"/>
        <end position="181"/>
    </location>
</feature>
<comment type="caution">
    <text evidence="5">The sequence shown here is derived from an EMBL/GenBank/DDBJ whole genome shotgun (WGS) entry which is preliminary data.</text>
</comment>
<dbReference type="SUPFAM" id="SSF58104">
    <property type="entry name" value="Methyl-accepting chemotaxis protein (MCP) signaling domain"/>
    <property type="match status" value="1"/>
</dbReference>
<feature type="non-terminal residue" evidence="5">
    <location>
        <position position="1"/>
    </location>
</feature>
<dbReference type="GO" id="GO:0016020">
    <property type="term" value="C:membrane"/>
    <property type="evidence" value="ECO:0007669"/>
    <property type="project" value="InterPro"/>
</dbReference>
<feature type="non-terminal residue" evidence="5">
    <location>
        <position position="202"/>
    </location>
</feature>
<keyword evidence="6" id="KW-1185">Reference proteome</keyword>
<dbReference type="PANTHER" id="PTHR43531:SF11">
    <property type="entry name" value="METHYL-ACCEPTING CHEMOTAXIS PROTEIN 3"/>
    <property type="match status" value="1"/>
</dbReference>
<sequence length="202" mass="20647">GAGEADRAVRSARSDAETSGEIVRETVAAMGEIETSAEQIGRIIGVIDDIAFQTNLLALNAGVEAARAGEAGRGFAVVASEVRNLAQRSSGAAKEIKALISTSSSHVGRGVRLVNQTGEALGTIVTSVAHIADLVSSIATASAEQSSGIGDINAGVGQLDRVTQQNAAMVEDATAASHALRQEADALTGLVRRFRVERTASP</sequence>
<dbReference type="RefSeq" id="WP_240621095.1">
    <property type="nucleotide sequence ID" value="NZ_PGTB01000423.1"/>
</dbReference>
<evidence type="ECO:0000256" key="1">
    <source>
        <dbReference type="ARBA" id="ARBA00022500"/>
    </source>
</evidence>